<dbReference type="Proteomes" id="UP001515641">
    <property type="component" value="Unassembled WGS sequence"/>
</dbReference>
<evidence type="ECO:0000313" key="1">
    <source>
        <dbReference type="EMBL" id="NHR04404.1"/>
    </source>
</evidence>
<keyword evidence="2" id="KW-1185">Reference proteome</keyword>
<reference evidence="1 2" key="1">
    <citation type="submission" date="2020-03" db="EMBL/GenBank/DDBJ databases">
        <title>Draft genome sequence of environmentally isolated cultures.</title>
        <authorList>
            <person name="Wilson H.S."/>
            <person name="De Leon M.E."/>
        </authorList>
    </citation>
    <scope>NUCLEOTIDE SEQUENCE [LARGE SCALE GENOMIC DNA]</scope>
    <source>
        <strain evidence="1 2">HSC-31F16</strain>
    </source>
</reference>
<protein>
    <submittedName>
        <fullName evidence="1">Uncharacterized protein</fullName>
    </submittedName>
</protein>
<sequence>MWHQVATPAGPDTKLRIEAHQRSGKHGDYRLTAFLGDCQVHSATYPWNVWLGHACGQLLMPAFIESATLAAGFDTENEQRWPNALTPEK</sequence>
<dbReference type="EMBL" id="JAAOMA010000004">
    <property type="protein sequence ID" value="NHR04404.1"/>
    <property type="molecule type" value="Genomic_DNA"/>
</dbReference>
<proteinExistence type="predicted"/>
<evidence type="ECO:0000313" key="2">
    <source>
        <dbReference type="Proteomes" id="UP001515641"/>
    </source>
</evidence>
<organism evidence="1 2">
    <name type="scientific">Chromobacterium fluminis</name>
    <dbReference type="NCBI Taxonomy" id="3044269"/>
    <lineage>
        <taxon>Bacteria</taxon>
        <taxon>Pseudomonadati</taxon>
        <taxon>Pseudomonadota</taxon>
        <taxon>Betaproteobacteria</taxon>
        <taxon>Neisseriales</taxon>
        <taxon>Chromobacteriaceae</taxon>
        <taxon>Chromobacterium</taxon>
    </lineage>
</organism>
<accession>A0ABX0KXZ6</accession>
<gene>
    <name evidence="1" type="ORF">HA052_04260</name>
</gene>
<dbReference type="RefSeq" id="WP_166450921.1">
    <property type="nucleotide sequence ID" value="NZ_JAAOMA010000004.1"/>
</dbReference>
<comment type="caution">
    <text evidence="1">The sequence shown here is derived from an EMBL/GenBank/DDBJ whole genome shotgun (WGS) entry which is preliminary data.</text>
</comment>
<name>A0ABX0KXZ6_9NEIS</name>